<dbReference type="Gene3D" id="1.20.120.450">
    <property type="entry name" value="dinb family like domain"/>
    <property type="match status" value="1"/>
</dbReference>
<evidence type="ECO:0000313" key="2">
    <source>
        <dbReference type="EMBL" id="GAA5193061.1"/>
    </source>
</evidence>
<reference evidence="3" key="1">
    <citation type="journal article" date="2019" name="Int. J. Syst. Evol. Microbiol.">
        <title>The Global Catalogue of Microorganisms (GCM) 10K type strain sequencing project: providing services to taxonomists for standard genome sequencing and annotation.</title>
        <authorList>
            <consortium name="The Broad Institute Genomics Platform"/>
            <consortium name="The Broad Institute Genome Sequencing Center for Infectious Disease"/>
            <person name="Wu L."/>
            <person name="Ma J."/>
        </authorList>
    </citation>
    <scope>NUCLEOTIDE SEQUENCE [LARGE SCALE GENOMIC DNA]</scope>
    <source>
        <strain evidence="3">JCM 18514</strain>
    </source>
</reference>
<dbReference type="RefSeq" id="WP_345448761.1">
    <property type="nucleotide sequence ID" value="NZ_BAABKK010000010.1"/>
</dbReference>
<feature type="domain" description="DinB-like" evidence="1">
    <location>
        <begin position="13"/>
        <end position="168"/>
    </location>
</feature>
<dbReference type="SUPFAM" id="SSF109854">
    <property type="entry name" value="DinB/YfiT-like putative metalloenzymes"/>
    <property type="match status" value="1"/>
</dbReference>
<comment type="caution">
    <text evidence="2">The sequence shown here is derived from an EMBL/GenBank/DDBJ whole genome shotgun (WGS) entry which is preliminary data.</text>
</comment>
<name>A0ABP9SA78_9MICC</name>
<proteinExistence type="predicted"/>
<dbReference type="EMBL" id="BAABKK010000010">
    <property type="protein sequence ID" value="GAA5193061.1"/>
    <property type="molecule type" value="Genomic_DNA"/>
</dbReference>
<protein>
    <recommendedName>
        <fullName evidence="1">DinB-like domain-containing protein</fullName>
    </recommendedName>
</protein>
<organism evidence="2 3">
    <name type="scientific">Arthrobacter gyeryongensis</name>
    <dbReference type="NCBI Taxonomy" id="1650592"/>
    <lineage>
        <taxon>Bacteria</taxon>
        <taxon>Bacillati</taxon>
        <taxon>Actinomycetota</taxon>
        <taxon>Actinomycetes</taxon>
        <taxon>Micrococcales</taxon>
        <taxon>Micrococcaceae</taxon>
        <taxon>Arthrobacter</taxon>
    </lineage>
</organism>
<sequence length="181" mass="20834">MDPVREACLAGYSRALRELISWLENATSSELQRKSNGTRWTNEELLFHMVFGYMIVRSLLPLVRIMSRLPRSWGRRFAAGLNAAAGPFDVVNYWGSRMAAAVYNRRRMSRKLEKTITALARRLERESPVTLARSMPFPTRWDPFFTADMTLADVYSYATLHFDFHAKQLSLRPPDSLPESS</sequence>
<dbReference type="InterPro" id="IPR024775">
    <property type="entry name" value="DinB-like"/>
</dbReference>
<dbReference type="InterPro" id="IPR034660">
    <property type="entry name" value="DinB/YfiT-like"/>
</dbReference>
<evidence type="ECO:0000313" key="3">
    <source>
        <dbReference type="Proteomes" id="UP001500200"/>
    </source>
</evidence>
<gene>
    <name evidence="2" type="ORF">GCM10023346_16680</name>
</gene>
<dbReference type="Proteomes" id="UP001500200">
    <property type="component" value="Unassembled WGS sequence"/>
</dbReference>
<accession>A0ABP9SA78</accession>
<dbReference type="Pfam" id="PF12867">
    <property type="entry name" value="DinB_2"/>
    <property type="match status" value="1"/>
</dbReference>
<evidence type="ECO:0000259" key="1">
    <source>
        <dbReference type="Pfam" id="PF12867"/>
    </source>
</evidence>
<keyword evidence="3" id="KW-1185">Reference proteome</keyword>